<dbReference type="InterPro" id="IPR050534">
    <property type="entry name" value="Coronavir_polyprotein_1ab"/>
</dbReference>
<dbReference type="Gene3D" id="3.40.50.300">
    <property type="entry name" value="P-loop containing nucleotide triphosphate hydrolases"/>
    <property type="match status" value="2"/>
</dbReference>
<evidence type="ECO:0000256" key="2">
    <source>
        <dbReference type="ARBA" id="ARBA00022741"/>
    </source>
</evidence>
<dbReference type="STRING" id="94130.A0A2Z6RG76"/>
<evidence type="ECO:0000259" key="7">
    <source>
        <dbReference type="Pfam" id="PF13086"/>
    </source>
</evidence>
<dbReference type="Gene3D" id="3.90.320.10">
    <property type="match status" value="1"/>
</dbReference>
<dbReference type="GO" id="GO:0043139">
    <property type="term" value="F:5'-3' DNA helicase activity"/>
    <property type="evidence" value="ECO:0007669"/>
    <property type="project" value="TreeGrafter"/>
</dbReference>
<accession>A0A2Z6RG76</accession>
<dbReference type="EMBL" id="BEXD01003668">
    <property type="protein sequence ID" value="GBC01708.1"/>
    <property type="molecule type" value="Genomic_DNA"/>
</dbReference>
<dbReference type="GO" id="GO:0016787">
    <property type="term" value="F:hydrolase activity"/>
    <property type="evidence" value="ECO:0007669"/>
    <property type="project" value="UniProtKB-KW"/>
</dbReference>
<dbReference type="Proteomes" id="UP000247702">
    <property type="component" value="Unassembled WGS sequence"/>
</dbReference>
<evidence type="ECO:0000256" key="6">
    <source>
        <dbReference type="SAM" id="MobiDB-lite"/>
    </source>
</evidence>
<name>A0A2Z6RG76_9GLOM</name>
<dbReference type="OrthoDB" id="6513042at2759"/>
<comment type="caution">
    <text evidence="9">The sequence shown here is derived from an EMBL/GenBank/DDBJ whole genome shotgun (WGS) entry which is preliminary data.</text>
</comment>
<feature type="compositionally biased region" description="Low complexity" evidence="6">
    <location>
        <begin position="1348"/>
        <end position="1366"/>
    </location>
</feature>
<protein>
    <submittedName>
        <fullName evidence="10">AAA family ATPase</fullName>
    </submittedName>
</protein>
<dbReference type="InterPro" id="IPR041677">
    <property type="entry name" value="DNA2/NAM7_AAA_11"/>
</dbReference>
<dbReference type="InterPro" id="IPR041679">
    <property type="entry name" value="DNA2/NAM7-like_C"/>
</dbReference>
<sequence length="1426" mass="163663">MSQARKKESNEVFEGTDSSLAISDLSKYYQFNCDKLVKFVSDQDYRRQKLKEASNKKKYTPKMDDSTLREALRHRGAEFESQIKDKLDNVIDCRDIPPDEAKNMLRKVEVGQYLYQMKFIVPEEFYENVGIKDVVNLKAFVPDFIKVIEEDGEKKLIVYDAKASKTARVPHQFQVASYAYLLEFVVQKIRGLSISRTGGIYLPPCQLQTFRMDFLLPKIDRFFREELPKILTIKNVPWHYNSRCRTCEFVDVCRKDAEGSIAMIPYLSLEKAVDLKTFIRDWKSGDDDVDIEDLSNYFDELIIENENANASDKAVNKRIKHIVKYNKKLENSPYLKALETKQAQFIGTATANFPQKTDHNLLIAMSLDPFLSRPFGWAICLYSSDGKIISNFRRSESSLKDDESIQSFNSLMDKFVTALEKSFEYLAKAKSRACIFVFSEQEKKALQDALLEIISKDEHSISSAVQHTAVRCLFNLFEDSSLLLASGNDDGNITELPDEWREFPRLIVLENAIRENIAIHVPGFYRFIDIWEQLVKPKLNDDELLNSLKQHIEEIDLEDIYATWVSAQSSKSKINASHLHRVDFGIAVIRSYYELLEESTDDIASILIFTPPIFTFTEIKAFGHNYLGKLYFFKQFEAITECAQIRSGRIKDLIQGEAVHGIQLQFEKFTKKESTEWVAKFVILSNGKEVSVLEPHTLKNFILVEDNPEGVLKAIRFPDMRYRDKFFGYPLTVVCLNEIDNKDPQKRVIHLKGYFREKFAENATYRLYKRYIDFNLDKVLTILTEIDEQDDNESIFMNLLKDPNTWGSSLIEEEHFKEMKNTALKLRDSFSMSPSQKEISAELLERKLQIVWGPPGSGKTHFLALFITWYLSTVKHKPTGTNKNYIVGVTAFTRAAIDNLLDRISSVQKQHHKTSDFSIIRLVKDLKKKPLNGLEECKAENLPKKIKGNKIGIPGKPIVVGGTVWDWFKVRKEWKFGWDGCDIMIIDEGSQLLVSDASIAIECMNLNKGKLIVAGDHMQLGPIIQNTYPVFPDDHPLIFGSIQQCLMRKSNGYVFNEEDFFLKKGQKHDFGPLTLQLRDNWRMNEELNGFFQKIYGDDYISTHPNLKLNFNDSKLIHIEDPLIRKILSPDSAITLVKLSLTKSTELEEDPRILTTGLLSDQFLQTEADVVAKITSTYFDTPKTLLGEMKKPSLFIVTPHHRQRHAIQSRLTHYLNDQDINLKINTVEKMQGQEADLVISCFGFLDLNEITRESEFLFDRNRWNVAISRARCKVIVITTDEMLYPKSIEIFANKKTSEGWVFLSMIEKWVRDKDNEDVNGRRKRKKNNNIIEWVVGDEHLFNDSDTVTISSQDSKGSQGSQGSQRSQGGEGSQENQERQESQGSQGSQEDKGSKGSKGSQRSKSSKGSKGSKGSKIKKVSSKVSNDD</sequence>
<reference evidence="9 11" key="1">
    <citation type="submission" date="2017-11" db="EMBL/GenBank/DDBJ databases">
        <title>The genome of Rhizophagus clarus HR1 reveals common genetic basis of auxotrophy among arbuscular mycorrhizal fungi.</title>
        <authorList>
            <person name="Kobayashi Y."/>
        </authorList>
    </citation>
    <scope>NUCLEOTIDE SEQUENCE [LARGE SCALE GENOMIC DNA]</scope>
    <source>
        <strain evidence="9 11">HR1</strain>
    </source>
</reference>
<dbReference type="Pfam" id="PF13086">
    <property type="entry name" value="AAA_11"/>
    <property type="match status" value="1"/>
</dbReference>
<feature type="domain" description="DNA2/NAM7 helicase-like C-terminal" evidence="8">
    <location>
        <begin position="1075"/>
        <end position="1278"/>
    </location>
</feature>
<evidence type="ECO:0000256" key="1">
    <source>
        <dbReference type="ARBA" id="ARBA00007913"/>
    </source>
</evidence>
<keyword evidence="4" id="KW-0347">Helicase</keyword>
<feature type="compositionally biased region" description="Low complexity" evidence="6">
    <location>
        <begin position="1395"/>
        <end position="1410"/>
    </location>
</feature>
<comment type="similarity">
    <text evidence="1">Belongs to the DNA2/NAM7 helicase family.</text>
</comment>
<keyword evidence="11" id="KW-1185">Reference proteome</keyword>
<evidence type="ECO:0000259" key="8">
    <source>
        <dbReference type="Pfam" id="PF13087"/>
    </source>
</evidence>
<evidence type="ECO:0000256" key="5">
    <source>
        <dbReference type="ARBA" id="ARBA00022840"/>
    </source>
</evidence>
<gene>
    <name evidence="10" type="ORF">RCL2_001110500</name>
    <name evidence="9" type="ORF">RclHR1_00430025</name>
</gene>
<evidence type="ECO:0000313" key="9">
    <source>
        <dbReference type="EMBL" id="GBC01708.1"/>
    </source>
</evidence>
<evidence type="ECO:0000256" key="3">
    <source>
        <dbReference type="ARBA" id="ARBA00022801"/>
    </source>
</evidence>
<feature type="region of interest" description="Disordered" evidence="6">
    <location>
        <begin position="1346"/>
        <end position="1426"/>
    </location>
</feature>
<keyword evidence="5" id="KW-0067">ATP-binding</keyword>
<dbReference type="GO" id="GO:0005524">
    <property type="term" value="F:ATP binding"/>
    <property type="evidence" value="ECO:0007669"/>
    <property type="project" value="UniProtKB-KW"/>
</dbReference>
<evidence type="ECO:0000256" key="4">
    <source>
        <dbReference type="ARBA" id="ARBA00022806"/>
    </source>
</evidence>
<dbReference type="SUPFAM" id="SSF52540">
    <property type="entry name" value="P-loop containing nucleoside triphosphate hydrolases"/>
    <property type="match status" value="1"/>
</dbReference>
<dbReference type="EMBL" id="BLAL01000075">
    <property type="protein sequence ID" value="GES83962.1"/>
    <property type="molecule type" value="Genomic_DNA"/>
</dbReference>
<dbReference type="Pfam" id="PF13087">
    <property type="entry name" value="AAA_12"/>
    <property type="match status" value="1"/>
</dbReference>
<dbReference type="PANTHER" id="PTHR43788">
    <property type="entry name" value="DNA2/NAM7 HELICASE FAMILY MEMBER"/>
    <property type="match status" value="1"/>
</dbReference>
<proteinExistence type="inferred from homology"/>
<evidence type="ECO:0000313" key="11">
    <source>
        <dbReference type="Proteomes" id="UP000247702"/>
    </source>
</evidence>
<keyword evidence="3" id="KW-0378">Hydrolase</keyword>
<keyword evidence="2" id="KW-0547">Nucleotide-binding</keyword>
<dbReference type="Proteomes" id="UP000615446">
    <property type="component" value="Unassembled WGS sequence"/>
</dbReference>
<reference evidence="10" key="2">
    <citation type="submission" date="2019-10" db="EMBL/GenBank/DDBJ databases">
        <title>Conservation and host-specific expression of non-tandemly repeated heterogenous ribosome RNA gene in arbuscular mycorrhizal fungi.</title>
        <authorList>
            <person name="Maeda T."/>
            <person name="Kobayashi Y."/>
            <person name="Nakagawa T."/>
            <person name="Ezawa T."/>
            <person name="Yamaguchi K."/>
            <person name="Bino T."/>
            <person name="Nishimoto Y."/>
            <person name="Shigenobu S."/>
            <person name="Kawaguchi M."/>
        </authorList>
    </citation>
    <scope>NUCLEOTIDE SEQUENCE</scope>
    <source>
        <strain evidence="10">HR1</strain>
    </source>
</reference>
<dbReference type="PANTHER" id="PTHR43788:SF8">
    <property type="entry name" value="DNA-BINDING PROTEIN SMUBP-2"/>
    <property type="match status" value="1"/>
</dbReference>
<dbReference type="InterPro" id="IPR011604">
    <property type="entry name" value="PDDEXK-like_dom_sf"/>
</dbReference>
<organism evidence="9 11">
    <name type="scientific">Rhizophagus clarus</name>
    <dbReference type="NCBI Taxonomy" id="94130"/>
    <lineage>
        <taxon>Eukaryota</taxon>
        <taxon>Fungi</taxon>
        <taxon>Fungi incertae sedis</taxon>
        <taxon>Mucoromycota</taxon>
        <taxon>Glomeromycotina</taxon>
        <taxon>Glomeromycetes</taxon>
        <taxon>Glomerales</taxon>
        <taxon>Glomeraceae</taxon>
        <taxon>Rhizophagus</taxon>
    </lineage>
</organism>
<dbReference type="InterPro" id="IPR027417">
    <property type="entry name" value="P-loop_NTPase"/>
</dbReference>
<evidence type="ECO:0000313" key="10">
    <source>
        <dbReference type="EMBL" id="GES83962.1"/>
    </source>
</evidence>
<feature type="domain" description="DNA2/NAM7 helicase helicase" evidence="7">
    <location>
        <begin position="835"/>
        <end position="936"/>
    </location>
</feature>